<dbReference type="AlphaFoldDB" id="A0A3S5CVV7"/>
<accession>A0A3S5CVV7</accession>
<name>A0A3S5CVV7_9PEZI</name>
<feature type="coiled-coil region" evidence="1">
    <location>
        <begin position="104"/>
        <end position="184"/>
    </location>
</feature>
<reference evidence="3 4" key="1">
    <citation type="submission" date="2018-04" db="EMBL/GenBank/DDBJ databases">
        <authorList>
            <person name="Huttner S."/>
            <person name="Dainat J."/>
        </authorList>
    </citation>
    <scope>NUCLEOTIDE SEQUENCE [LARGE SCALE GENOMIC DNA]</scope>
</reference>
<organism evidence="3 4">
    <name type="scientific">Thermothielavioides terrestris</name>
    <dbReference type="NCBI Taxonomy" id="2587410"/>
    <lineage>
        <taxon>Eukaryota</taxon>
        <taxon>Fungi</taxon>
        <taxon>Dikarya</taxon>
        <taxon>Ascomycota</taxon>
        <taxon>Pezizomycotina</taxon>
        <taxon>Sordariomycetes</taxon>
        <taxon>Sordariomycetidae</taxon>
        <taxon>Sordariales</taxon>
        <taxon>Chaetomiaceae</taxon>
        <taxon>Thermothielavioides</taxon>
    </lineage>
</organism>
<evidence type="ECO:0000313" key="3">
    <source>
        <dbReference type="EMBL" id="SPQ18873.1"/>
    </source>
</evidence>
<dbReference type="EMBL" id="OUUZ01000001">
    <property type="protein sequence ID" value="SPQ18873.1"/>
    <property type="molecule type" value="Genomic_DNA"/>
</dbReference>
<feature type="region of interest" description="Disordered" evidence="2">
    <location>
        <begin position="211"/>
        <end position="283"/>
    </location>
</feature>
<evidence type="ECO:0000313" key="4">
    <source>
        <dbReference type="Proteomes" id="UP000289323"/>
    </source>
</evidence>
<proteinExistence type="predicted"/>
<feature type="compositionally biased region" description="Low complexity" evidence="2">
    <location>
        <begin position="219"/>
        <end position="233"/>
    </location>
</feature>
<gene>
    <name evidence="3" type="ORF">TT172_LOCUS1292</name>
</gene>
<keyword evidence="1" id="KW-0175">Coiled coil</keyword>
<protein>
    <submittedName>
        <fullName evidence="3">Ee47fec8-2b5c-461b-99d7-7d4e1bf5162c</fullName>
    </submittedName>
</protein>
<evidence type="ECO:0000256" key="1">
    <source>
        <dbReference type="SAM" id="Coils"/>
    </source>
</evidence>
<sequence>MDVFDTSKPDRFQQSLSSAWASFLSAQHCGREVDALKKALDAHTQQTTVSIANLQREAASRHDLINTAVAECKSQLEQHAARLQDTCALQARLDAVQQDIARGREDASKTITELSRTVDALREKLEQLQSVTALDIPALQEQCRAALERVEFLEGELRELRAEKTASEQRLAALEKQLATGNDNRQELPKATVSFLDEVLARRDELMRLLDSQQLPIPSESSSDTSRSTSLEEFQTAAPTAPNQPDKTVVSQLSAQPTVNPAESGSQPQPNHPAPGSSSNPNQDIRSLYLVFRDRYKTSPPKSDTAFIWDFLDSIESPALSKHIQESLAALLPEHVARSRDTRRKNPRRLVMLSKGLTWRRFREALVQIPGPSS</sequence>
<dbReference type="Proteomes" id="UP000289323">
    <property type="component" value="Unassembled WGS sequence"/>
</dbReference>
<feature type="compositionally biased region" description="Polar residues" evidence="2">
    <location>
        <begin position="237"/>
        <end position="269"/>
    </location>
</feature>
<evidence type="ECO:0000256" key="2">
    <source>
        <dbReference type="SAM" id="MobiDB-lite"/>
    </source>
</evidence>